<dbReference type="AlphaFoldDB" id="A0A9N9GG12"/>
<gene>
    <name evidence="1" type="ORF">FMOSSE_LOCUS9161</name>
</gene>
<proteinExistence type="predicted"/>
<organism evidence="1 2">
    <name type="scientific">Funneliformis mosseae</name>
    <name type="common">Endomycorrhizal fungus</name>
    <name type="synonym">Glomus mosseae</name>
    <dbReference type="NCBI Taxonomy" id="27381"/>
    <lineage>
        <taxon>Eukaryota</taxon>
        <taxon>Fungi</taxon>
        <taxon>Fungi incertae sedis</taxon>
        <taxon>Mucoromycota</taxon>
        <taxon>Glomeromycotina</taxon>
        <taxon>Glomeromycetes</taxon>
        <taxon>Glomerales</taxon>
        <taxon>Glomeraceae</taxon>
        <taxon>Funneliformis</taxon>
    </lineage>
</organism>
<accession>A0A9N9GG12</accession>
<evidence type="ECO:0000313" key="2">
    <source>
        <dbReference type="Proteomes" id="UP000789375"/>
    </source>
</evidence>
<evidence type="ECO:0000313" key="1">
    <source>
        <dbReference type="EMBL" id="CAG8605183.1"/>
    </source>
</evidence>
<comment type="caution">
    <text evidence="1">The sequence shown here is derived from an EMBL/GenBank/DDBJ whole genome shotgun (WGS) entry which is preliminary data.</text>
</comment>
<reference evidence="1" key="1">
    <citation type="submission" date="2021-06" db="EMBL/GenBank/DDBJ databases">
        <authorList>
            <person name="Kallberg Y."/>
            <person name="Tangrot J."/>
            <person name="Rosling A."/>
        </authorList>
    </citation>
    <scope>NUCLEOTIDE SEQUENCE</scope>
    <source>
        <strain evidence="1">87-6 pot B 2015</strain>
    </source>
</reference>
<sequence length="106" mass="12145">MDMAISALNTTFTELSENFENDLMKSLNNIDEQCVTSFSISDNDHISTDLQYIIDSHSDISSNHEIYSTRPSLNPNNISEQSFSYLVESDNSIRKQNDNARIKYEK</sequence>
<dbReference type="EMBL" id="CAJVPP010002592">
    <property type="protein sequence ID" value="CAG8605183.1"/>
    <property type="molecule type" value="Genomic_DNA"/>
</dbReference>
<dbReference type="Proteomes" id="UP000789375">
    <property type="component" value="Unassembled WGS sequence"/>
</dbReference>
<keyword evidence="2" id="KW-1185">Reference proteome</keyword>
<name>A0A9N9GG12_FUNMO</name>
<protein>
    <submittedName>
        <fullName evidence="1">14088_t:CDS:1</fullName>
    </submittedName>
</protein>